<evidence type="ECO:0000256" key="4">
    <source>
        <dbReference type="RuleBase" id="RU003560"/>
    </source>
</evidence>
<comment type="similarity">
    <text evidence="2 4">Belongs to the class-III pyridoxal-phosphate-dependent aminotransferase family.</text>
</comment>
<dbReference type="SUPFAM" id="SSF53383">
    <property type="entry name" value="PLP-dependent transferases"/>
    <property type="match status" value="1"/>
</dbReference>
<dbReference type="InterPro" id="IPR015422">
    <property type="entry name" value="PyrdxlP-dep_Trfase_small"/>
</dbReference>
<evidence type="ECO:0000313" key="6">
    <source>
        <dbReference type="Proteomes" id="UP000295361"/>
    </source>
</evidence>
<dbReference type="PANTHER" id="PTHR43094">
    <property type="entry name" value="AMINOTRANSFERASE"/>
    <property type="match status" value="1"/>
</dbReference>
<evidence type="ECO:0000256" key="3">
    <source>
        <dbReference type="ARBA" id="ARBA00022898"/>
    </source>
</evidence>
<comment type="caution">
    <text evidence="5">The sequence shown here is derived from an EMBL/GenBank/DDBJ whole genome shotgun (WGS) entry which is preliminary data.</text>
</comment>
<dbReference type="PROSITE" id="PS00600">
    <property type="entry name" value="AA_TRANSFER_CLASS_3"/>
    <property type="match status" value="1"/>
</dbReference>
<dbReference type="InterPro" id="IPR015421">
    <property type="entry name" value="PyrdxlP-dep_Trfase_major"/>
</dbReference>
<accession>A0A4R6QCD1</accession>
<organism evidence="5 6">
    <name type="scientific">Roseateles toxinivorans</name>
    <dbReference type="NCBI Taxonomy" id="270368"/>
    <lineage>
        <taxon>Bacteria</taxon>
        <taxon>Pseudomonadati</taxon>
        <taxon>Pseudomonadota</taxon>
        <taxon>Betaproteobacteria</taxon>
        <taxon>Burkholderiales</taxon>
        <taxon>Sphaerotilaceae</taxon>
        <taxon>Roseateles</taxon>
    </lineage>
</organism>
<dbReference type="GO" id="GO:0005829">
    <property type="term" value="C:cytosol"/>
    <property type="evidence" value="ECO:0007669"/>
    <property type="project" value="TreeGrafter"/>
</dbReference>
<gene>
    <name evidence="5" type="ORF">DES47_11623</name>
</gene>
<keyword evidence="5" id="KW-0032">Aminotransferase</keyword>
<dbReference type="Proteomes" id="UP000295361">
    <property type="component" value="Unassembled WGS sequence"/>
</dbReference>
<dbReference type="PANTHER" id="PTHR43094:SF1">
    <property type="entry name" value="AMINOTRANSFERASE CLASS-III"/>
    <property type="match status" value="1"/>
</dbReference>
<dbReference type="RefSeq" id="WP_133703921.1">
    <property type="nucleotide sequence ID" value="NZ_SNXS01000016.1"/>
</dbReference>
<dbReference type="InParanoid" id="A0A4R6QCD1"/>
<dbReference type="InterPro" id="IPR015424">
    <property type="entry name" value="PyrdxlP-dep_Trfase"/>
</dbReference>
<dbReference type="Gene3D" id="3.40.640.10">
    <property type="entry name" value="Type I PLP-dependent aspartate aminotransferase-like (Major domain)"/>
    <property type="match status" value="1"/>
</dbReference>
<dbReference type="InterPro" id="IPR049704">
    <property type="entry name" value="Aminotrans_3_PPA_site"/>
</dbReference>
<sequence>MSHVFQRYMRKPYPVAVRGDGPYIVDSSGKRYLDAASGAGVSSLGYSDTGVADAIAKQAHELAYVYNAYFTTEASERLADALVEMTPKGLDWVFFGSGGSESMDGALKMALQFHLDNGQNARRRFIARRQSYHGCAMGGLAVSGNVVRRMLFEDVLMPADFVSPCYAYRDQQAGETDAAYVARLAQELEATIQRVGPHTVAAFIAEPVVGATNGAVPALPGYFKAVKAVLDRYGILFIADEILTGAGRTGTYLSIEQDCVTPDIVTLAKGLGAGYQPISAIVVSGRVFDTIADKRGYFIHGHTYNASATPCAAALAVITAIRERHLLERVQTMGQRLRAALAERFANHPHVGDIRGRGLLLGLELVRDRETKATFDPQLMLWGSVQREAMDRGLICYPMGGTADGMNGDHILLAPPFIIDDAQVGEIVDKLAAGLDAALATLSPEARR</sequence>
<dbReference type="CDD" id="cd00610">
    <property type="entry name" value="OAT_like"/>
    <property type="match status" value="1"/>
</dbReference>
<evidence type="ECO:0000256" key="2">
    <source>
        <dbReference type="ARBA" id="ARBA00008954"/>
    </source>
</evidence>
<dbReference type="GO" id="GO:0030170">
    <property type="term" value="F:pyridoxal phosphate binding"/>
    <property type="evidence" value="ECO:0007669"/>
    <property type="project" value="InterPro"/>
</dbReference>
<dbReference type="OrthoDB" id="3398487at2"/>
<evidence type="ECO:0000313" key="5">
    <source>
        <dbReference type="EMBL" id="TDP60424.1"/>
    </source>
</evidence>
<keyword evidence="5" id="KW-0808">Transferase</keyword>
<keyword evidence="3 4" id="KW-0663">Pyridoxal phosphate</keyword>
<proteinExistence type="inferred from homology"/>
<dbReference type="Gene3D" id="3.90.1150.10">
    <property type="entry name" value="Aspartate Aminotransferase, domain 1"/>
    <property type="match status" value="1"/>
</dbReference>
<protein>
    <submittedName>
        <fullName evidence="5">Adenosylmethionine-8-amino-7-oxononanoate aminotransferase</fullName>
    </submittedName>
</protein>
<dbReference type="EMBL" id="SNXS01000016">
    <property type="protein sequence ID" value="TDP60424.1"/>
    <property type="molecule type" value="Genomic_DNA"/>
</dbReference>
<dbReference type="AlphaFoldDB" id="A0A4R6QCD1"/>
<dbReference type="Pfam" id="PF00202">
    <property type="entry name" value="Aminotran_3"/>
    <property type="match status" value="1"/>
</dbReference>
<reference evidence="5 6" key="1">
    <citation type="submission" date="2019-03" db="EMBL/GenBank/DDBJ databases">
        <title>Genomic Encyclopedia of Type Strains, Phase IV (KMG-IV): sequencing the most valuable type-strain genomes for metagenomic binning, comparative biology and taxonomic classification.</title>
        <authorList>
            <person name="Goeker M."/>
        </authorList>
    </citation>
    <scope>NUCLEOTIDE SEQUENCE [LARGE SCALE GENOMIC DNA]</scope>
    <source>
        <strain evidence="5 6">DSM 16998</strain>
    </source>
</reference>
<name>A0A4R6QCD1_9BURK</name>
<evidence type="ECO:0000256" key="1">
    <source>
        <dbReference type="ARBA" id="ARBA00001933"/>
    </source>
</evidence>
<dbReference type="InterPro" id="IPR005814">
    <property type="entry name" value="Aminotrans_3"/>
</dbReference>
<dbReference type="GO" id="GO:0008483">
    <property type="term" value="F:transaminase activity"/>
    <property type="evidence" value="ECO:0007669"/>
    <property type="project" value="UniProtKB-KW"/>
</dbReference>
<keyword evidence="6" id="KW-1185">Reference proteome</keyword>
<comment type="cofactor">
    <cofactor evidence="1">
        <name>pyridoxal 5'-phosphate</name>
        <dbReference type="ChEBI" id="CHEBI:597326"/>
    </cofactor>
</comment>
<dbReference type="NCBIfam" id="NF005685">
    <property type="entry name" value="PRK07483.1"/>
    <property type="match status" value="1"/>
</dbReference>